<dbReference type="HOGENOM" id="CLU_1693514_0_0_10"/>
<protein>
    <submittedName>
        <fullName evidence="2">Uncharacterized protein</fullName>
    </submittedName>
</protein>
<evidence type="ECO:0000256" key="1">
    <source>
        <dbReference type="SAM" id="Phobius"/>
    </source>
</evidence>
<proteinExistence type="predicted"/>
<sequence>MAKLDEIAELLTEEIRSFGSWVTELKVLLKNIDEFGFEPDTSEMERLLNVHQSNLKSISEKQHQALDKALKNIDKSRLIPKWEVALIYTVMILNATVFGYFGYHYIQYEKQKETAYLEGKNEGLFKATQYFEDHPVIFKDYQEWVQKHDSITNQK</sequence>
<evidence type="ECO:0000313" key="2">
    <source>
        <dbReference type="EMBL" id="AKA33907.1"/>
    </source>
</evidence>
<accession>A0A0D5YNV2</accession>
<gene>
    <name evidence="2" type="ORF">VC82_220</name>
</gene>
<keyword evidence="1" id="KW-0812">Transmembrane</keyword>
<evidence type="ECO:0000313" key="3">
    <source>
        <dbReference type="Proteomes" id="UP000032726"/>
    </source>
</evidence>
<dbReference type="Pfam" id="PF20503">
    <property type="entry name" value="DUF6730"/>
    <property type="match status" value="1"/>
</dbReference>
<dbReference type="OrthoDB" id="1449890at2"/>
<dbReference type="STRING" id="516051.VC82_220"/>
<dbReference type="EMBL" id="CP011071">
    <property type="protein sequence ID" value="AKA33907.1"/>
    <property type="molecule type" value="Genomic_DNA"/>
</dbReference>
<keyword evidence="1" id="KW-1133">Transmembrane helix</keyword>
<dbReference type="KEGG" id="mlt:VC82_220"/>
<feature type="transmembrane region" description="Helical" evidence="1">
    <location>
        <begin position="85"/>
        <end position="103"/>
    </location>
</feature>
<keyword evidence="3" id="KW-1185">Reference proteome</keyword>
<name>A0A0D5YNV2_9FLAO</name>
<dbReference type="AlphaFoldDB" id="A0A0D5YNV2"/>
<dbReference type="Proteomes" id="UP000032726">
    <property type="component" value="Chromosome"/>
</dbReference>
<reference evidence="2 3" key="1">
    <citation type="submission" date="2015-03" db="EMBL/GenBank/DDBJ databases">
        <title>Complete genome sequence of Muricauda lutaonensis CC-HSB-11T, isolated from a coastal hot spring.</title>
        <authorList>
            <person name="Kim K.M."/>
        </authorList>
    </citation>
    <scope>NUCLEOTIDE SEQUENCE [LARGE SCALE GENOMIC DNA]</scope>
    <source>
        <strain evidence="2 3">CC-HSB-11</strain>
    </source>
</reference>
<dbReference type="RefSeq" id="WP_045800745.1">
    <property type="nucleotide sequence ID" value="NZ_CP011071.1"/>
</dbReference>
<keyword evidence="1" id="KW-0472">Membrane</keyword>
<dbReference type="InterPro" id="IPR046617">
    <property type="entry name" value="DUF6730"/>
</dbReference>
<organism evidence="2 3">
    <name type="scientific">Flagellimonas lutaonensis</name>
    <dbReference type="NCBI Taxonomy" id="516051"/>
    <lineage>
        <taxon>Bacteria</taxon>
        <taxon>Pseudomonadati</taxon>
        <taxon>Bacteroidota</taxon>
        <taxon>Flavobacteriia</taxon>
        <taxon>Flavobacteriales</taxon>
        <taxon>Flavobacteriaceae</taxon>
        <taxon>Flagellimonas</taxon>
    </lineage>
</organism>